<evidence type="ECO:0000256" key="1">
    <source>
        <dbReference type="ARBA" id="ARBA00004196"/>
    </source>
</evidence>
<organism evidence="4">
    <name type="scientific">sediment metagenome</name>
    <dbReference type="NCBI Taxonomy" id="749907"/>
    <lineage>
        <taxon>unclassified sequences</taxon>
        <taxon>metagenomes</taxon>
        <taxon>ecological metagenomes</taxon>
    </lineage>
</organism>
<accession>D9PF25</accession>
<dbReference type="SUPFAM" id="SSF53850">
    <property type="entry name" value="Periplasmic binding protein-like II"/>
    <property type="match status" value="1"/>
</dbReference>
<reference evidence="4" key="2">
    <citation type="journal article" date="2011" name="Microb. Ecol.">
        <title>Taxonomic and Functional Metagenomic Profiling of the Microbial Community in the Anoxic Sediment of a Sub-saline Shallow Lake (Laguna de Carrizo, Central Spain).</title>
        <authorList>
            <person name="Ferrer M."/>
            <person name="Guazzaroni M.E."/>
            <person name="Richter M."/>
            <person name="Garcia-Salamanca A."/>
            <person name="Yarza P."/>
            <person name="Suarez-Suarez A."/>
            <person name="Solano J."/>
            <person name="Alcaide M."/>
            <person name="van Dillewijn P."/>
            <person name="Molina-Henares M.A."/>
            <person name="Lopez-Cortes N."/>
            <person name="Al-Ramahi Y."/>
            <person name="Guerrero C."/>
            <person name="Acosta A."/>
            <person name="de Eugenio L.I."/>
            <person name="Martinez V."/>
            <person name="Marques S."/>
            <person name="Rojo F."/>
            <person name="Santero E."/>
            <person name="Genilloud O."/>
            <person name="Perez-Perez J."/>
            <person name="Rossello-Mora R."/>
            <person name="Ramos J.L."/>
        </authorList>
    </citation>
    <scope>NUCLEOTIDE SEQUENCE</scope>
</reference>
<dbReference type="PANTHER" id="PTHR35936:SF17">
    <property type="entry name" value="ARGININE-BINDING EXTRACELLULAR PROTEIN ARTP"/>
    <property type="match status" value="1"/>
</dbReference>
<dbReference type="Gene3D" id="3.40.190.10">
    <property type="entry name" value="Periplasmic binding protein-like II"/>
    <property type="match status" value="2"/>
</dbReference>
<name>D9PF25_9ZZZZ</name>
<dbReference type="SMART" id="SM00062">
    <property type="entry name" value="PBPb"/>
    <property type="match status" value="1"/>
</dbReference>
<evidence type="ECO:0000259" key="3">
    <source>
        <dbReference type="SMART" id="SM00062"/>
    </source>
</evidence>
<dbReference type="Pfam" id="PF00497">
    <property type="entry name" value="SBP_bac_3"/>
    <property type="match status" value="1"/>
</dbReference>
<dbReference type="EMBL" id="ADZX01000009">
    <property type="protein sequence ID" value="EFK97819.1"/>
    <property type="molecule type" value="Genomic_DNA"/>
</dbReference>
<sequence>MIGSCFITSCGKKNNDVGNVLLNKVLSEKKIRIGTDFVGTPFAFYQDGKETGFEVELMQNIASDIGVQIEWIKIPFGVENFSKEIESGNVDIIIESISYTSLRNQKFKFSMPYFVSGQAVIVRRHETVPDQFDLSLLKDKKVGIQEGTTGEIFAKNNCSAQLVQFTSSEEQLNALLDGKVDAIISDILSTQTTSWPMWKNIKVVLKNLTHEEYGVIAKKGEEGMINKINETLQKLKDDPVDGAYAKLYRKWFY</sequence>
<reference evidence="4" key="1">
    <citation type="submission" date="2010-07" db="EMBL/GenBank/DDBJ databases">
        <authorList>
            <consortium name="CONSOLIDER consortium CSD2007-00005"/>
            <person name="Guazzaroni M.-E."/>
            <person name="Richter M."/>
            <person name="Garcia-Salamanca A."/>
            <person name="Yarza P."/>
            <person name="Ferrer M."/>
        </authorList>
    </citation>
    <scope>NUCLEOTIDE SEQUENCE</scope>
</reference>
<feature type="domain" description="Solute-binding protein family 3/N-terminal" evidence="3">
    <location>
        <begin position="30"/>
        <end position="252"/>
    </location>
</feature>
<comment type="subcellular location">
    <subcellularLocation>
        <location evidence="1">Cell envelope</location>
    </subcellularLocation>
</comment>
<dbReference type="InterPro" id="IPR018313">
    <property type="entry name" value="SBP_3_CS"/>
</dbReference>
<dbReference type="PROSITE" id="PS01039">
    <property type="entry name" value="SBP_BACTERIAL_3"/>
    <property type="match status" value="1"/>
</dbReference>
<proteinExistence type="predicted"/>
<gene>
    <name evidence="4" type="ORF">LDC_0103</name>
</gene>
<evidence type="ECO:0000256" key="2">
    <source>
        <dbReference type="ARBA" id="ARBA00022729"/>
    </source>
</evidence>
<dbReference type="AlphaFoldDB" id="D9PF25"/>
<dbReference type="GO" id="GO:0030313">
    <property type="term" value="C:cell envelope"/>
    <property type="evidence" value="ECO:0007669"/>
    <property type="project" value="UniProtKB-SubCell"/>
</dbReference>
<protein>
    <submittedName>
        <fullName evidence="4">Extracellular solute-binding protein family 3</fullName>
    </submittedName>
</protein>
<evidence type="ECO:0000313" key="4">
    <source>
        <dbReference type="EMBL" id="EFK97819.1"/>
    </source>
</evidence>
<comment type="caution">
    <text evidence="4">The sequence shown here is derived from an EMBL/GenBank/DDBJ whole genome shotgun (WGS) entry which is preliminary data.</text>
</comment>
<dbReference type="CDD" id="cd13530">
    <property type="entry name" value="PBP2_peptides_like"/>
    <property type="match status" value="1"/>
</dbReference>
<dbReference type="InterPro" id="IPR001638">
    <property type="entry name" value="Solute-binding_3/MltF_N"/>
</dbReference>
<dbReference type="PANTHER" id="PTHR35936">
    <property type="entry name" value="MEMBRANE-BOUND LYTIC MUREIN TRANSGLYCOSYLASE F"/>
    <property type="match status" value="1"/>
</dbReference>
<keyword evidence="2" id="KW-0732">Signal</keyword>